<evidence type="ECO:0000313" key="2">
    <source>
        <dbReference type="EMBL" id="GAT43519.1"/>
    </source>
</evidence>
<gene>
    <name evidence="2" type="ORF">MCHLO_01195</name>
</gene>
<reference evidence="2" key="1">
    <citation type="submission" date="2014-09" db="EMBL/GenBank/DDBJ databases">
        <title>Genome sequence of the luminous mushroom Mycena chlorophos for searching fungal bioluminescence genes.</title>
        <authorList>
            <person name="Tanaka Y."/>
            <person name="Kasuga D."/>
            <person name="Oba Y."/>
            <person name="Hase S."/>
            <person name="Sato K."/>
            <person name="Oba Y."/>
            <person name="Sakakibara Y."/>
        </authorList>
    </citation>
    <scope>NUCLEOTIDE SEQUENCE</scope>
</reference>
<evidence type="ECO:0008006" key="4">
    <source>
        <dbReference type="Google" id="ProtNLM"/>
    </source>
</evidence>
<name>A0ABQ0KX72_MYCCL</name>
<dbReference type="EMBL" id="DF839115">
    <property type="protein sequence ID" value="GAT43519.1"/>
    <property type="molecule type" value="Genomic_DNA"/>
</dbReference>
<keyword evidence="1" id="KW-0472">Membrane</keyword>
<proteinExistence type="predicted"/>
<dbReference type="Proteomes" id="UP000815677">
    <property type="component" value="Unassembled WGS sequence"/>
</dbReference>
<keyword evidence="1" id="KW-1133">Transmembrane helix</keyword>
<accession>A0ABQ0KX72</accession>
<protein>
    <recommendedName>
        <fullName evidence="4">USP domain-containing protein</fullName>
    </recommendedName>
</protein>
<organism evidence="2 3">
    <name type="scientific">Mycena chlorophos</name>
    <name type="common">Agaric fungus</name>
    <name type="synonym">Agaricus chlorophos</name>
    <dbReference type="NCBI Taxonomy" id="658473"/>
    <lineage>
        <taxon>Eukaryota</taxon>
        <taxon>Fungi</taxon>
        <taxon>Dikarya</taxon>
        <taxon>Basidiomycota</taxon>
        <taxon>Agaricomycotina</taxon>
        <taxon>Agaricomycetes</taxon>
        <taxon>Agaricomycetidae</taxon>
        <taxon>Agaricales</taxon>
        <taxon>Marasmiineae</taxon>
        <taxon>Mycenaceae</taxon>
        <taxon>Mycena</taxon>
    </lineage>
</organism>
<feature type="non-terminal residue" evidence="2">
    <location>
        <position position="1"/>
    </location>
</feature>
<evidence type="ECO:0000256" key="1">
    <source>
        <dbReference type="SAM" id="Phobius"/>
    </source>
</evidence>
<feature type="non-terminal residue" evidence="2">
    <location>
        <position position="259"/>
    </location>
</feature>
<feature type="transmembrane region" description="Helical" evidence="1">
    <location>
        <begin position="220"/>
        <end position="240"/>
    </location>
</feature>
<evidence type="ECO:0000313" key="3">
    <source>
        <dbReference type="Proteomes" id="UP000815677"/>
    </source>
</evidence>
<keyword evidence="3" id="KW-1185">Reference proteome</keyword>
<keyword evidence="1" id="KW-0812">Transmembrane</keyword>
<sequence>YFEGGELEVPEQGSKLLYECGSIFFSYSGDVPHGLNDWEPTFPPLDMADQRITPGRFSHVFFFQEKAFEILADKSEGWARTTMGGLRRPLETSGCNADMAGGCCMRKEYIQTGLSSILARLSSTTNPHNEDEEVLSQNNNAYMLTQVAKPPKKSFRALPTRRSVSSTTRLVHDDTRYSDEDNQAWSNAGMNVDGATNAPSIHDLTVLPLTGIRNHAQICWLIALVQALGVAPGFLNLLFLDRCLNNEICGHCGLQRIFN</sequence>